<gene>
    <name evidence="1" type="ORF">G7B40_039075</name>
</gene>
<dbReference type="AlphaFoldDB" id="A0AAP5IHT6"/>
<evidence type="ECO:0000313" key="2">
    <source>
        <dbReference type="Proteomes" id="UP000667802"/>
    </source>
</evidence>
<accession>A0AAP5IHT6</accession>
<dbReference type="RefSeq" id="WP_208344672.1">
    <property type="nucleotide sequence ID" value="NZ_CAWQFN010000526.1"/>
</dbReference>
<keyword evidence="2" id="KW-1185">Reference proteome</keyword>
<dbReference type="SUPFAM" id="SSF47598">
    <property type="entry name" value="Ribbon-helix-helix"/>
    <property type="match status" value="1"/>
</dbReference>
<protein>
    <submittedName>
        <fullName evidence="1">Ribbon-helix-helix protein, CopG family</fullName>
    </submittedName>
</protein>
<comment type="caution">
    <text evidence="1">The sequence shown here is derived from an EMBL/GenBank/DDBJ whole genome shotgun (WGS) entry which is preliminary data.</text>
</comment>
<reference evidence="2" key="1">
    <citation type="journal article" date="2021" name="Science">
        <title>Hunting the eagle killer: A cyanobacterial neurotoxin causes vacuolar myelinopathy.</title>
        <authorList>
            <person name="Breinlinger S."/>
            <person name="Phillips T.J."/>
            <person name="Haram B.N."/>
            <person name="Mares J."/>
            <person name="Martinez Yerena J.A."/>
            <person name="Hrouzek P."/>
            <person name="Sobotka R."/>
            <person name="Henderson W.M."/>
            <person name="Schmieder P."/>
            <person name="Williams S.M."/>
            <person name="Lauderdale J.D."/>
            <person name="Wilde H.D."/>
            <person name="Gerrin W."/>
            <person name="Kust A."/>
            <person name="Washington J.W."/>
            <person name="Wagner C."/>
            <person name="Geier B."/>
            <person name="Liebeke M."/>
            <person name="Enke H."/>
            <person name="Niedermeyer T.H.J."/>
            <person name="Wilde S.B."/>
        </authorList>
    </citation>
    <scope>NUCLEOTIDE SEQUENCE [LARGE SCALE GENOMIC DNA]</scope>
    <source>
        <strain evidence="2">Thurmond2011</strain>
    </source>
</reference>
<proteinExistence type="predicted"/>
<dbReference type="EMBL" id="JAALHA020000035">
    <property type="protein sequence ID" value="MDR9900508.1"/>
    <property type="molecule type" value="Genomic_DNA"/>
</dbReference>
<name>A0AAP5IHT6_9CYAN</name>
<dbReference type="InterPro" id="IPR010985">
    <property type="entry name" value="Ribbon_hlx_hlx"/>
</dbReference>
<organism evidence="1 2">
    <name type="scientific">Aetokthonos hydrillicola Thurmond2011</name>
    <dbReference type="NCBI Taxonomy" id="2712845"/>
    <lineage>
        <taxon>Bacteria</taxon>
        <taxon>Bacillati</taxon>
        <taxon>Cyanobacteriota</taxon>
        <taxon>Cyanophyceae</taxon>
        <taxon>Nostocales</taxon>
        <taxon>Hapalosiphonaceae</taxon>
        <taxon>Aetokthonos</taxon>
    </lineage>
</organism>
<sequence>MASPQFSVRLPQELDERLSAYVKQAGITKTKVMLDALAHYLGCANDVPLIHRVIEMEERLTALEAEVRGK</sequence>
<evidence type="ECO:0000313" key="1">
    <source>
        <dbReference type="EMBL" id="MDR9900508.1"/>
    </source>
</evidence>
<dbReference type="GO" id="GO:0006355">
    <property type="term" value="P:regulation of DNA-templated transcription"/>
    <property type="evidence" value="ECO:0007669"/>
    <property type="project" value="InterPro"/>
</dbReference>
<dbReference type="Proteomes" id="UP000667802">
    <property type="component" value="Unassembled WGS sequence"/>
</dbReference>